<dbReference type="SUPFAM" id="SSF51735">
    <property type="entry name" value="NAD(P)-binding Rossmann-fold domains"/>
    <property type="match status" value="1"/>
</dbReference>
<evidence type="ECO:0000259" key="1">
    <source>
        <dbReference type="SMART" id="SM00881"/>
    </source>
</evidence>
<dbReference type="PANTHER" id="PTHR33303">
    <property type="entry name" value="CYTOPLASMIC PROTEIN-RELATED"/>
    <property type="match status" value="1"/>
</dbReference>
<protein>
    <submittedName>
        <fullName evidence="2">O-acetylhomoserine sulfhydrylase</fullName>
    </submittedName>
</protein>
<dbReference type="SMART" id="SM00881">
    <property type="entry name" value="CoA_binding"/>
    <property type="match status" value="1"/>
</dbReference>
<dbReference type="EMBL" id="CP012332">
    <property type="protein sequence ID" value="AKU89793.1"/>
    <property type="molecule type" value="Genomic_DNA"/>
</dbReference>
<dbReference type="STRING" id="1391653.AKJ08_0180"/>
<dbReference type="InterPro" id="IPR036291">
    <property type="entry name" value="NAD(P)-bd_dom_sf"/>
</dbReference>
<keyword evidence="3" id="KW-1185">Reference proteome</keyword>
<dbReference type="Pfam" id="PF13380">
    <property type="entry name" value="CoA_binding_2"/>
    <property type="match status" value="1"/>
</dbReference>
<dbReference type="PANTHER" id="PTHR33303:SF2">
    <property type="entry name" value="COA-BINDING DOMAIN-CONTAINING PROTEIN"/>
    <property type="match status" value="1"/>
</dbReference>
<dbReference type="PATRIC" id="fig|1391653.3.peg.191"/>
<dbReference type="AlphaFoldDB" id="A0A0K1P8E1"/>
<dbReference type="KEGG" id="vin:AKJ08_0180"/>
<proteinExistence type="predicted"/>
<name>A0A0K1P8E1_9BACT</name>
<dbReference type="RefSeq" id="WP_050724335.1">
    <property type="nucleotide sequence ID" value="NZ_CP012332.1"/>
</dbReference>
<dbReference type="OrthoDB" id="9804695at2"/>
<dbReference type="InterPro" id="IPR003781">
    <property type="entry name" value="CoA-bd"/>
</dbReference>
<dbReference type="Proteomes" id="UP000055590">
    <property type="component" value="Chromosome"/>
</dbReference>
<dbReference type="Gene3D" id="3.40.50.720">
    <property type="entry name" value="NAD(P)-binding Rossmann-like Domain"/>
    <property type="match status" value="1"/>
</dbReference>
<evidence type="ECO:0000313" key="2">
    <source>
        <dbReference type="EMBL" id="AKU89793.1"/>
    </source>
</evidence>
<organism evidence="2 3">
    <name type="scientific">Vulgatibacter incomptus</name>
    <dbReference type="NCBI Taxonomy" id="1391653"/>
    <lineage>
        <taxon>Bacteria</taxon>
        <taxon>Pseudomonadati</taxon>
        <taxon>Myxococcota</taxon>
        <taxon>Myxococcia</taxon>
        <taxon>Myxococcales</taxon>
        <taxon>Cystobacterineae</taxon>
        <taxon>Vulgatibacteraceae</taxon>
        <taxon>Vulgatibacter</taxon>
    </lineage>
</organism>
<accession>A0A0K1P8E1</accession>
<gene>
    <name evidence="2" type="ORF">AKJ08_0180</name>
</gene>
<evidence type="ECO:0000313" key="3">
    <source>
        <dbReference type="Proteomes" id="UP000055590"/>
    </source>
</evidence>
<sequence length="154" mass="17237">MIHGPDADRFLIEGDEEQIAQLVRTAKRVAVLGMKTEAHAGQPAFFVPQYLAQAGIDVIPVPVYFPEIHSILGRPIYRTIAEIPGPTLDIVDVFRRPKDIPGHVEDLLAARPRAVWFQSGIRHDEAARRLAEAGILVVQDRCLMVDHRRYARAS</sequence>
<reference evidence="2 3" key="1">
    <citation type="submission" date="2015-08" db="EMBL/GenBank/DDBJ databases">
        <authorList>
            <person name="Babu N.S."/>
            <person name="Beckwith C.J."/>
            <person name="Beseler K.G."/>
            <person name="Brison A."/>
            <person name="Carone J.V."/>
            <person name="Caskin T.P."/>
            <person name="Diamond M."/>
            <person name="Durham M.E."/>
            <person name="Foxe J.M."/>
            <person name="Go M."/>
            <person name="Henderson B.A."/>
            <person name="Jones I.B."/>
            <person name="McGettigan J.A."/>
            <person name="Micheletti S.J."/>
            <person name="Nasrallah M.E."/>
            <person name="Ortiz D."/>
            <person name="Piller C.R."/>
            <person name="Privatt S.R."/>
            <person name="Schneider S.L."/>
            <person name="Sharp S."/>
            <person name="Smith T.C."/>
            <person name="Stanton J.D."/>
            <person name="Ullery H.E."/>
            <person name="Wilson R.J."/>
            <person name="Serrano M.G."/>
            <person name="Buck G."/>
            <person name="Lee V."/>
            <person name="Wang Y."/>
            <person name="Carvalho R."/>
            <person name="Voegtly L."/>
            <person name="Shi R."/>
            <person name="Duckworth R."/>
            <person name="Johnson A."/>
            <person name="Loviza R."/>
            <person name="Walstead R."/>
            <person name="Shah Z."/>
            <person name="Kiflezghi M."/>
            <person name="Wade K."/>
            <person name="Ball S.L."/>
            <person name="Bradley K.W."/>
            <person name="Asai D.J."/>
            <person name="Bowman C.A."/>
            <person name="Russell D.A."/>
            <person name="Pope W.H."/>
            <person name="Jacobs-Sera D."/>
            <person name="Hendrix R.W."/>
            <person name="Hatfull G.F."/>
        </authorList>
    </citation>
    <scope>NUCLEOTIDE SEQUENCE [LARGE SCALE GENOMIC DNA]</scope>
    <source>
        <strain evidence="2 3">DSM 27710</strain>
    </source>
</reference>
<feature type="domain" description="CoA-binding" evidence="1">
    <location>
        <begin position="22"/>
        <end position="121"/>
    </location>
</feature>